<dbReference type="PANTHER" id="PTHR33269:SF17">
    <property type="entry name" value="NADH-UBIQUINONE OXIDOREDUCTASE CHAIN 6"/>
    <property type="match status" value="1"/>
</dbReference>
<feature type="transmembrane region" description="Helical" evidence="2">
    <location>
        <begin position="55"/>
        <end position="77"/>
    </location>
</feature>
<dbReference type="InterPro" id="IPR001457">
    <property type="entry name" value="NADH_UbQ/plastoQ_OxRdtase_su6"/>
</dbReference>
<organism evidence="3">
    <name type="scientific">Chloropicon sp. RCC4434</name>
    <dbReference type="NCBI Taxonomy" id="2565277"/>
    <lineage>
        <taxon>Eukaryota</taxon>
        <taxon>Viridiplantae</taxon>
        <taxon>Chlorophyta</taxon>
        <taxon>Chloropicophyceae</taxon>
        <taxon>Chloropicales</taxon>
        <taxon>Chloropicaceae</taxon>
        <taxon>Chloropicon</taxon>
    </lineage>
</organism>
<keyword evidence="2" id="KW-0520">NAD</keyword>
<gene>
    <name evidence="3" type="primary">nad6</name>
</gene>
<keyword evidence="2" id="KW-1133">Transmembrane helix</keyword>
<keyword evidence="2" id="KW-0249">Electron transport</keyword>
<evidence type="ECO:0000256" key="2">
    <source>
        <dbReference type="RuleBase" id="RU004430"/>
    </source>
</evidence>
<dbReference type="GO" id="GO:0031966">
    <property type="term" value="C:mitochondrial membrane"/>
    <property type="evidence" value="ECO:0007669"/>
    <property type="project" value="UniProtKB-SubCell"/>
</dbReference>
<dbReference type="Gene3D" id="1.20.120.1200">
    <property type="entry name" value="NADH-ubiquinone/plastoquinone oxidoreductase chain 6, subunit NuoJ"/>
    <property type="match status" value="1"/>
</dbReference>
<evidence type="ECO:0000256" key="1">
    <source>
        <dbReference type="ARBA" id="ARBA00005698"/>
    </source>
</evidence>
<keyword evidence="2 3" id="KW-0496">Mitochondrion</keyword>
<dbReference type="PANTHER" id="PTHR33269">
    <property type="entry name" value="NADH-UBIQUINONE OXIDOREDUCTASE CHAIN 6"/>
    <property type="match status" value="1"/>
</dbReference>
<dbReference type="NCBIfam" id="NF005164">
    <property type="entry name" value="PRK06638.1-4"/>
    <property type="match status" value="1"/>
</dbReference>
<accession>A0A4D6C521</accession>
<name>A0A4D6C521_9CHLO</name>
<protein>
    <recommendedName>
        <fullName evidence="2">NADH-ubiquinone oxidoreductase chain 6</fullName>
        <ecNumber evidence="2">7.1.1.2</ecNumber>
    </recommendedName>
</protein>
<dbReference type="EC" id="7.1.1.2" evidence="2"/>
<keyword evidence="2" id="KW-0812">Transmembrane</keyword>
<feature type="transmembrane region" description="Helical" evidence="2">
    <location>
        <begin position="6"/>
        <end position="24"/>
    </location>
</feature>
<evidence type="ECO:0000313" key="3">
    <source>
        <dbReference type="EMBL" id="QBX98846.1"/>
    </source>
</evidence>
<geneLocation type="mitochondrion" evidence="3"/>
<sequence length="224" mass="25168">MFFDPKSVFFIFTSLAILSGAMVIRTSNPVYSVLYLICVFFCTAALLVLHSLDFFAMIFLVVYVGAIAVLFLFVVMMLDIKIEEKQDSLLSYVPVGAFIGFIFFLEVLGGIDVDFLPFNPSVGSVEDLPLYTVWTSGWKKSLTIASLGQVLYTYYYFFFFVAGLILLVAMIGAILLTLDQDSKDPKRQEIYDQNARDSLRTIRKFGVPKGLRAFSSSTKSNFKS</sequence>
<comment type="similarity">
    <text evidence="1 2">Belongs to the complex I subunit 6 family.</text>
</comment>
<keyword evidence="2" id="KW-0813">Transport</keyword>
<feature type="transmembrane region" description="Helical" evidence="2">
    <location>
        <begin position="89"/>
        <end position="111"/>
    </location>
</feature>
<reference evidence="3" key="1">
    <citation type="journal article" date="2019" name="Genome Biol. Evol.">
        <title>Tracing the Evolution of the Plastome and Mitogenome in the Chloropicophyceae Uncovered Convergent tRNA Gene Losses and a Variant Plastid Genetic Code.</title>
        <authorList>
            <person name="Turmel M."/>
            <person name="Dos Santos A.L."/>
            <person name="Otis C."/>
            <person name="Sergerie R."/>
            <person name="Lemieux C."/>
        </authorList>
    </citation>
    <scope>NUCLEOTIDE SEQUENCE</scope>
</reference>
<dbReference type="Pfam" id="PF00499">
    <property type="entry name" value="Oxidored_q3"/>
    <property type="match status" value="1"/>
</dbReference>
<dbReference type="GO" id="GO:0008137">
    <property type="term" value="F:NADH dehydrogenase (ubiquinone) activity"/>
    <property type="evidence" value="ECO:0007669"/>
    <property type="project" value="UniProtKB-UniRule"/>
</dbReference>
<dbReference type="EMBL" id="MK086009">
    <property type="protein sequence ID" value="QBX98846.1"/>
    <property type="molecule type" value="Genomic_DNA"/>
</dbReference>
<keyword evidence="2" id="KW-0679">Respiratory chain</keyword>
<keyword evidence="2" id="KW-0830">Ubiquinone</keyword>
<keyword evidence="2" id="KW-1278">Translocase</keyword>
<comment type="catalytic activity">
    <reaction evidence="2">
        <text>a ubiquinone + NADH + 5 H(+)(in) = a ubiquinol + NAD(+) + 4 H(+)(out)</text>
        <dbReference type="Rhea" id="RHEA:29091"/>
        <dbReference type="Rhea" id="RHEA-COMP:9565"/>
        <dbReference type="Rhea" id="RHEA-COMP:9566"/>
        <dbReference type="ChEBI" id="CHEBI:15378"/>
        <dbReference type="ChEBI" id="CHEBI:16389"/>
        <dbReference type="ChEBI" id="CHEBI:17976"/>
        <dbReference type="ChEBI" id="CHEBI:57540"/>
        <dbReference type="ChEBI" id="CHEBI:57945"/>
        <dbReference type="EC" id="7.1.1.2"/>
    </reaction>
</comment>
<comment type="function">
    <text evidence="2">Core subunit of the mitochondrial membrane respiratory chain NADH dehydrogenase (Complex I) which catalyzes electron transfer from NADH through the respiratory chain, using ubiquinone as an electron acceptor. Essential for the catalytic activity and assembly of complex I.</text>
</comment>
<comment type="subcellular location">
    <subcellularLocation>
        <location evidence="2">Mitochondrion membrane</location>
        <topology evidence="2">Multi-pass membrane protein</topology>
    </subcellularLocation>
</comment>
<dbReference type="AlphaFoldDB" id="A0A4D6C521"/>
<dbReference type="InterPro" id="IPR042106">
    <property type="entry name" value="Nuo/plastoQ_OxRdtase_6_NuoJ"/>
</dbReference>
<proteinExistence type="inferred from homology"/>
<feature type="transmembrane region" description="Helical" evidence="2">
    <location>
        <begin position="31"/>
        <end position="49"/>
    </location>
</feature>
<feature type="transmembrane region" description="Helical" evidence="2">
    <location>
        <begin position="154"/>
        <end position="178"/>
    </location>
</feature>
<keyword evidence="2" id="KW-0472">Membrane</keyword>